<organism evidence="1 2">
    <name type="scientific">Tetraparma gracilis</name>
    <dbReference type="NCBI Taxonomy" id="2962635"/>
    <lineage>
        <taxon>Eukaryota</taxon>
        <taxon>Sar</taxon>
        <taxon>Stramenopiles</taxon>
        <taxon>Ochrophyta</taxon>
        <taxon>Bolidophyceae</taxon>
        <taxon>Parmales</taxon>
        <taxon>Triparmaceae</taxon>
        <taxon>Tetraparma</taxon>
    </lineage>
</organism>
<keyword evidence="2" id="KW-1185">Reference proteome</keyword>
<accession>A0ABQ6NDL8</accession>
<sequence>NGVLRGSVSEPLGFILLVPNDIAGEKKWYQIMVAALDMAAHKNWPPTLVHMGDATDEEKCVEVRGYLRHLAGGLALGGNGRVLHSGSYYIDRSNAVNAMKPIDEVIASLRSGKLREISAE</sequence>
<comment type="caution">
    <text evidence="1">The sequence shown here is derived from an EMBL/GenBank/DDBJ whole genome shotgun (WGS) entry which is preliminary data.</text>
</comment>
<feature type="non-terminal residue" evidence="1">
    <location>
        <position position="120"/>
    </location>
</feature>
<evidence type="ECO:0000313" key="2">
    <source>
        <dbReference type="Proteomes" id="UP001165060"/>
    </source>
</evidence>
<reference evidence="1 2" key="1">
    <citation type="journal article" date="2023" name="Commun. Biol.">
        <title>Genome analysis of Parmales, the sister group of diatoms, reveals the evolutionary specialization of diatoms from phago-mixotrophs to photoautotrophs.</title>
        <authorList>
            <person name="Ban H."/>
            <person name="Sato S."/>
            <person name="Yoshikawa S."/>
            <person name="Yamada K."/>
            <person name="Nakamura Y."/>
            <person name="Ichinomiya M."/>
            <person name="Sato N."/>
            <person name="Blanc-Mathieu R."/>
            <person name="Endo H."/>
            <person name="Kuwata A."/>
            <person name="Ogata H."/>
        </authorList>
    </citation>
    <scope>NUCLEOTIDE SEQUENCE [LARGE SCALE GENOMIC DNA]</scope>
</reference>
<gene>
    <name evidence="1" type="ORF">TeGR_g315</name>
</gene>
<dbReference type="EMBL" id="BRYB01006426">
    <property type="protein sequence ID" value="GMI57304.1"/>
    <property type="molecule type" value="Genomic_DNA"/>
</dbReference>
<proteinExistence type="predicted"/>
<evidence type="ECO:0000313" key="1">
    <source>
        <dbReference type="EMBL" id="GMI57304.1"/>
    </source>
</evidence>
<feature type="non-terminal residue" evidence="1">
    <location>
        <position position="1"/>
    </location>
</feature>
<dbReference type="Proteomes" id="UP001165060">
    <property type="component" value="Unassembled WGS sequence"/>
</dbReference>
<protein>
    <submittedName>
        <fullName evidence="1">Uncharacterized protein</fullName>
    </submittedName>
</protein>
<name>A0ABQ6NDL8_9STRA</name>